<name>A0A0F9UCJ1_9ZZZZ</name>
<accession>A0A0F9UCJ1</accession>
<dbReference type="EMBL" id="LAZR01000107">
    <property type="protein sequence ID" value="KKN90895.1"/>
    <property type="molecule type" value="Genomic_DNA"/>
</dbReference>
<proteinExistence type="predicted"/>
<evidence type="ECO:0000313" key="1">
    <source>
        <dbReference type="EMBL" id="KKN90895.1"/>
    </source>
</evidence>
<protein>
    <submittedName>
        <fullName evidence="1">Uncharacterized protein</fullName>
    </submittedName>
</protein>
<sequence>MRAKDFFEWLVNELVLIEFSKHPKGKEARFASRFANTLYQHLSDREKVLVDNILIRISKRIDNISSEETGQIRGAISIVRKYI</sequence>
<gene>
    <name evidence="1" type="ORF">LCGC14_0224790</name>
</gene>
<comment type="caution">
    <text evidence="1">The sequence shown here is derived from an EMBL/GenBank/DDBJ whole genome shotgun (WGS) entry which is preliminary data.</text>
</comment>
<dbReference type="AlphaFoldDB" id="A0A0F9UCJ1"/>
<organism evidence="1">
    <name type="scientific">marine sediment metagenome</name>
    <dbReference type="NCBI Taxonomy" id="412755"/>
    <lineage>
        <taxon>unclassified sequences</taxon>
        <taxon>metagenomes</taxon>
        <taxon>ecological metagenomes</taxon>
    </lineage>
</organism>
<reference evidence="1" key="1">
    <citation type="journal article" date="2015" name="Nature">
        <title>Complex archaea that bridge the gap between prokaryotes and eukaryotes.</title>
        <authorList>
            <person name="Spang A."/>
            <person name="Saw J.H."/>
            <person name="Jorgensen S.L."/>
            <person name="Zaremba-Niedzwiedzka K."/>
            <person name="Martijn J."/>
            <person name="Lind A.E."/>
            <person name="van Eijk R."/>
            <person name="Schleper C."/>
            <person name="Guy L."/>
            <person name="Ettema T.J."/>
        </authorList>
    </citation>
    <scope>NUCLEOTIDE SEQUENCE</scope>
</reference>